<evidence type="ECO:0000256" key="1">
    <source>
        <dbReference type="ARBA" id="ARBA00022741"/>
    </source>
</evidence>
<dbReference type="PANTHER" id="PTHR47959">
    <property type="entry name" value="ATP-DEPENDENT RNA HELICASE RHLE-RELATED"/>
    <property type="match status" value="1"/>
</dbReference>
<dbReference type="InterPro" id="IPR050079">
    <property type="entry name" value="DEAD_box_RNA_helicase"/>
</dbReference>
<dbReference type="Pfam" id="PF00271">
    <property type="entry name" value="Helicase_C"/>
    <property type="match status" value="1"/>
</dbReference>
<dbReference type="InterPro" id="IPR027417">
    <property type="entry name" value="P-loop_NTPase"/>
</dbReference>
<reference evidence="9" key="1">
    <citation type="submission" date="2021-01" db="EMBL/GenBank/DDBJ databases">
        <title>YIM 132084 draft genome.</title>
        <authorList>
            <person name="An D."/>
        </authorList>
    </citation>
    <scope>NUCLEOTIDE SEQUENCE</scope>
    <source>
        <strain evidence="9">YIM 132084</strain>
    </source>
</reference>
<dbReference type="InterPro" id="IPR001650">
    <property type="entry name" value="Helicase_C-like"/>
</dbReference>
<feature type="compositionally biased region" description="Polar residues" evidence="6">
    <location>
        <begin position="1"/>
        <end position="14"/>
    </location>
</feature>
<organism evidence="9 10">
    <name type="scientific">Nakamurella leprariae</name>
    <dbReference type="NCBI Taxonomy" id="2803911"/>
    <lineage>
        <taxon>Bacteria</taxon>
        <taxon>Bacillati</taxon>
        <taxon>Actinomycetota</taxon>
        <taxon>Actinomycetes</taxon>
        <taxon>Nakamurellales</taxon>
        <taxon>Nakamurellaceae</taxon>
        <taxon>Nakamurella</taxon>
    </lineage>
</organism>
<evidence type="ECO:0000256" key="4">
    <source>
        <dbReference type="ARBA" id="ARBA00022840"/>
    </source>
</evidence>
<evidence type="ECO:0000256" key="5">
    <source>
        <dbReference type="ARBA" id="ARBA00038437"/>
    </source>
</evidence>
<sequence length="509" mass="52426">MTNQNAPRRTQTSQGARPATGDARRGGRTGTGTAAAGGNAGRGAGHQGRGDSVRTDPARTDSTRDITTGRSSAPRRRRRGGSGAARTPGAQHARPAGTAPTPIFAVDPAAVPHADTATSASTPAAGASFTDLGVPAPLLAPLAGLGATSAFPIQAVTLPASLQGRDVLGRGRTGSGKTIAFAIPLVARLAAEGRRRTAGRPRGLVLVPTRELALQVHRTVDPLAQAAGLRTMTVFGGVGYGNQTQALRGGVDIVIACPGRLEDLITRGDVTMADVQITVLDEADHMADLGFLPAVRRLLRATAPGGQRLLFSATLDNGISVLVNDFLTDPAVHAVDGETSPVAAMSHHVLAVSKEDRAQVVRELAAGRGRRLLFTRTKYGARKLAATLTKHGIPAVDLHGNLSQNARERNLAAFASGEASVLVATDIAARGIHVDDVTLVVHVDPPAEHKAYLHRSGRTARAGAAGQVVTLMLPEQAAEVRTLMNKAGISAPTTSVQPGHPVLAGFATN</sequence>
<name>A0A938YGL1_9ACTN</name>
<feature type="domain" description="Helicase C-terminal" evidence="8">
    <location>
        <begin position="359"/>
        <end position="502"/>
    </location>
</feature>
<dbReference type="PROSITE" id="PS51194">
    <property type="entry name" value="HELICASE_CTER"/>
    <property type="match status" value="1"/>
</dbReference>
<dbReference type="InterPro" id="IPR011545">
    <property type="entry name" value="DEAD/DEAH_box_helicase_dom"/>
</dbReference>
<dbReference type="GO" id="GO:0005524">
    <property type="term" value="F:ATP binding"/>
    <property type="evidence" value="ECO:0007669"/>
    <property type="project" value="UniProtKB-KW"/>
</dbReference>
<dbReference type="InterPro" id="IPR014001">
    <property type="entry name" value="Helicase_ATP-bd"/>
</dbReference>
<dbReference type="RefSeq" id="WP_205260381.1">
    <property type="nucleotide sequence ID" value="NZ_JAERWK010000010.1"/>
</dbReference>
<evidence type="ECO:0000256" key="6">
    <source>
        <dbReference type="SAM" id="MobiDB-lite"/>
    </source>
</evidence>
<feature type="compositionally biased region" description="Gly residues" evidence="6">
    <location>
        <begin position="38"/>
        <end position="47"/>
    </location>
</feature>
<dbReference type="CDD" id="cd18787">
    <property type="entry name" value="SF2_C_DEAD"/>
    <property type="match status" value="1"/>
</dbReference>
<dbReference type="GO" id="GO:0005829">
    <property type="term" value="C:cytosol"/>
    <property type="evidence" value="ECO:0007669"/>
    <property type="project" value="TreeGrafter"/>
</dbReference>
<feature type="compositionally biased region" description="Basic and acidic residues" evidence="6">
    <location>
        <begin position="48"/>
        <end position="64"/>
    </location>
</feature>
<keyword evidence="4" id="KW-0067">ATP-binding</keyword>
<evidence type="ECO:0000259" key="8">
    <source>
        <dbReference type="PROSITE" id="PS51194"/>
    </source>
</evidence>
<protein>
    <submittedName>
        <fullName evidence="9">DEAD/DEAH box helicase</fullName>
    </submittedName>
</protein>
<evidence type="ECO:0000256" key="2">
    <source>
        <dbReference type="ARBA" id="ARBA00022801"/>
    </source>
</evidence>
<keyword evidence="10" id="KW-1185">Reference proteome</keyword>
<dbReference type="Gene3D" id="3.40.50.300">
    <property type="entry name" value="P-loop containing nucleotide triphosphate hydrolases"/>
    <property type="match status" value="2"/>
</dbReference>
<feature type="domain" description="Helicase ATP-binding" evidence="7">
    <location>
        <begin position="158"/>
        <end position="333"/>
    </location>
</feature>
<evidence type="ECO:0000259" key="7">
    <source>
        <dbReference type="PROSITE" id="PS51192"/>
    </source>
</evidence>
<gene>
    <name evidence="9" type="ORF">JL106_09185</name>
</gene>
<dbReference type="CDD" id="cd00268">
    <property type="entry name" value="DEADc"/>
    <property type="match status" value="1"/>
</dbReference>
<dbReference type="Proteomes" id="UP000663792">
    <property type="component" value="Unassembled WGS sequence"/>
</dbReference>
<dbReference type="GO" id="GO:0003724">
    <property type="term" value="F:RNA helicase activity"/>
    <property type="evidence" value="ECO:0007669"/>
    <property type="project" value="TreeGrafter"/>
</dbReference>
<keyword evidence="1" id="KW-0547">Nucleotide-binding</keyword>
<proteinExistence type="inferred from homology"/>
<dbReference type="SUPFAM" id="SSF52540">
    <property type="entry name" value="P-loop containing nucleoside triphosphate hydrolases"/>
    <property type="match status" value="1"/>
</dbReference>
<evidence type="ECO:0000313" key="10">
    <source>
        <dbReference type="Proteomes" id="UP000663792"/>
    </source>
</evidence>
<dbReference type="PROSITE" id="PS51192">
    <property type="entry name" value="HELICASE_ATP_BIND_1"/>
    <property type="match status" value="1"/>
</dbReference>
<dbReference type="Pfam" id="PF00270">
    <property type="entry name" value="DEAD"/>
    <property type="match status" value="1"/>
</dbReference>
<dbReference type="InterPro" id="IPR044742">
    <property type="entry name" value="DEAD/DEAH_RhlB"/>
</dbReference>
<keyword evidence="2" id="KW-0378">Hydrolase</keyword>
<evidence type="ECO:0000256" key="3">
    <source>
        <dbReference type="ARBA" id="ARBA00022806"/>
    </source>
</evidence>
<dbReference type="GO" id="GO:0003676">
    <property type="term" value="F:nucleic acid binding"/>
    <property type="evidence" value="ECO:0007669"/>
    <property type="project" value="InterPro"/>
</dbReference>
<dbReference type="SMART" id="SM00487">
    <property type="entry name" value="DEXDc"/>
    <property type="match status" value="1"/>
</dbReference>
<dbReference type="SMART" id="SM00490">
    <property type="entry name" value="HELICc"/>
    <property type="match status" value="1"/>
</dbReference>
<comment type="similarity">
    <text evidence="5">Belongs to the DEAD box helicase family.</text>
</comment>
<comment type="caution">
    <text evidence="9">The sequence shown here is derived from an EMBL/GenBank/DDBJ whole genome shotgun (WGS) entry which is preliminary data.</text>
</comment>
<dbReference type="PANTHER" id="PTHR47959:SF13">
    <property type="entry name" value="ATP-DEPENDENT RNA HELICASE RHLE"/>
    <property type="match status" value="1"/>
</dbReference>
<keyword evidence="3 9" id="KW-0347">Helicase</keyword>
<accession>A0A938YGL1</accession>
<dbReference type="GO" id="GO:0016787">
    <property type="term" value="F:hydrolase activity"/>
    <property type="evidence" value="ECO:0007669"/>
    <property type="project" value="UniProtKB-KW"/>
</dbReference>
<evidence type="ECO:0000313" key="9">
    <source>
        <dbReference type="EMBL" id="MBM9467448.1"/>
    </source>
</evidence>
<dbReference type="EMBL" id="JAERWK010000010">
    <property type="protein sequence ID" value="MBM9467448.1"/>
    <property type="molecule type" value="Genomic_DNA"/>
</dbReference>
<feature type="region of interest" description="Disordered" evidence="6">
    <location>
        <begin position="1"/>
        <end position="104"/>
    </location>
</feature>
<dbReference type="AlphaFoldDB" id="A0A938YGL1"/>